<keyword evidence="2" id="KW-1185">Reference proteome</keyword>
<proteinExistence type="predicted"/>
<comment type="caution">
    <text evidence="1">The sequence shown here is derived from an EMBL/GenBank/DDBJ whole genome shotgun (WGS) entry which is preliminary data.</text>
</comment>
<dbReference type="RefSeq" id="WP_310282211.1">
    <property type="nucleotide sequence ID" value="NZ_JAVDWQ010000009.1"/>
</dbReference>
<dbReference type="EMBL" id="JAVDWQ010000009">
    <property type="protein sequence ID" value="MDR7210857.1"/>
    <property type="molecule type" value="Genomic_DNA"/>
</dbReference>
<evidence type="ECO:0000313" key="2">
    <source>
        <dbReference type="Proteomes" id="UP001269081"/>
    </source>
</evidence>
<protein>
    <recommendedName>
        <fullName evidence="3">Glycosyltransferase family 2 protein</fullName>
    </recommendedName>
</protein>
<evidence type="ECO:0000313" key="1">
    <source>
        <dbReference type="EMBL" id="MDR7210857.1"/>
    </source>
</evidence>
<gene>
    <name evidence="1" type="ORF">J2W48_002808</name>
</gene>
<reference evidence="1 2" key="1">
    <citation type="submission" date="2023-07" db="EMBL/GenBank/DDBJ databases">
        <title>Sorghum-associated microbial communities from plants grown in Nebraska, USA.</title>
        <authorList>
            <person name="Schachtman D."/>
        </authorList>
    </citation>
    <scope>NUCLEOTIDE SEQUENCE [LARGE SCALE GENOMIC DNA]</scope>
    <source>
        <strain evidence="1 2">4129</strain>
    </source>
</reference>
<dbReference type="Proteomes" id="UP001269081">
    <property type="component" value="Unassembled WGS sequence"/>
</dbReference>
<evidence type="ECO:0008006" key="3">
    <source>
        <dbReference type="Google" id="ProtNLM"/>
    </source>
</evidence>
<organism evidence="1 2">
    <name type="scientific">Flavobacterium piscis</name>
    <dbReference type="NCBI Taxonomy" id="1114874"/>
    <lineage>
        <taxon>Bacteria</taxon>
        <taxon>Pseudomonadati</taxon>
        <taxon>Bacteroidota</taxon>
        <taxon>Flavobacteriia</taxon>
        <taxon>Flavobacteriales</taxon>
        <taxon>Flavobacteriaceae</taxon>
        <taxon>Flavobacterium</taxon>
    </lineage>
</organism>
<accession>A0ABU1Y9E9</accession>
<sequence>MIGKIQVGYLVSYDYELLKNSIPTIYNEADTVFLAIDSNRKTWKGQTIEINDNFFKWLNKFDTQKKIVLFEEEFYIEGLSAMECEIRERKMLAHKMGIGNWLIQLDSDEYFYDFGKFVSFLKLKNKFLINPENKIVQICGFKINLYKYVDEGVLYVDKLDKFMIATNYPNYKIGRHAKCRSIYTDSVALHDCLSRSREDLVQKIDNWGHNDEINKNEFMRKWDSVSISNYKQICGFFYLDPMHWKTLEFMKGDSLKELLANFKLTNKINIGKFFLLRKNFGQWFKFLMKKKVKA</sequence>
<name>A0ABU1Y9E9_9FLAO</name>